<dbReference type="EMBL" id="RBIL01000002">
    <property type="protein sequence ID" value="RKQ87003.1"/>
    <property type="molecule type" value="Genomic_DNA"/>
</dbReference>
<keyword evidence="1" id="KW-0472">Membrane</keyword>
<protein>
    <recommendedName>
        <fullName evidence="5">Fenitrothion hydrolase</fullName>
    </recommendedName>
</protein>
<feature type="transmembrane region" description="Helical" evidence="1">
    <location>
        <begin position="290"/>
        <end position="320"/>
    </location>
</feature>
<dbReference type="RefSeq" id="WP_121255212.1">
    <property type="nucleotide sequence ID" value="NZ_RBIL01000002.1"/>
</dbReference>
<feature type="chain" id="PRO_5024799000" description="Fenitrothion hydrolase" evidence="2">
    <location>
        <begin position="25"/>
        <end position="459"/>
    </location>
</feature>
<feature type="transmembrane region" description="Helical" evidence="1">
    <location>
        <begin position="117"/>
        <end position="140"/>
    </location>
</feature>
<feature type="transmembrane region" description="Helical" evidence="1">
    <location>
        <begin position="40"/>
        <end position="60"/>
    </location>
</feature>
<feature type="transmembrane region" description="Helical" evidence="1">
    <location>
        <begin position="161"/>
        <end position="182"/>
    </location>
</feature>
<name>A0A660L504_9ACTN</name>
<keyword evidence="1" id="KW-0812">Transmembrane</keyword>
<keyword evidence="4" id="KW-1185">Reference proteome</keyword>
<dbReference type="OrthoDB" id="8168962at2"/>
<evidence type="ECO:0000256" key="1">
    <source>
        <dbReference type="SAM" id="Phobius"/>
    </source>
</evidence>
<keyword evidence="1" id="KW-1133">Transmembrane helix</keyword>
<feature type="transmembrane region" description="Helical" evidence="1">
    <location>
        <begin position="251"/>
        <end position="270"/>
    </location>
</feature>
<keyword evidence="2" id="KW-0732">Signal</keyword>
<accession>A0A660L504</accession>
<evidence type="ECO:0000313" key="4">
    <source>
        <dbReference type="Proteomes" id="UP000278962"/>
    </source>
</evidence>
<feature type="transmembrane region" description="Helical" evidence="1">
    <location>
        <begin position="341"/>
        <end position="363"/>
    </location>
</feature>
<evidence type="ECO:0008006" key="5">
    <source>
        <dbReference type="Google" id="ProtNLM"/>
    </source>
</evidence>
<gene>
    <name evidence="3" type="ORF">C8N24_5023</name>
</gene>
<sequence>MRRLGPALVAGLIGVLAAPPVAHAHGLVQRQQLPIPQWLFAWSAAAVLVISFFALAVLWPQPRLEHAGWRRLPGGRALASGAVQAVCGAVGVALLVVTVLAGYLGSASALDNFAPTFVMITFWVGLVFTSILFGDVFRAFSPWRALGRVLPQRRRPYPDRLGRWPAAILLFAFVWIELVSGWSEDPPMLATAIVGYTVLTLAAQMVYGVETWTSRGEAFAVYFGLFARMAPFQTRDGAVGVRRPLTGLTTLDRAPGTVAFVAVMIGTVSFDGLSQGPLWQDVSNAIVDALGFLGTLTAAKVAGTLGLLLGVLVIAGFYRLGIEGARSVGGGFSLRRLADAFVHSLIPIAAVYVAAHYLTFLVFEGQAIIYLASDPFGQGWDLLGTVDGGIDYTIFPQEDTWYVQVAVVVLGHVAGLVLAHDRALVLYKDRRMAARSQYWMLGVMVGFTSLALWLLAQAA</sequence>
<feature type="transmembrane region" description="Helical" evidence="1">
    <location>
        <begin position="438"/>
        <end position="456"/>
    </location>
</feature>
<evidence type="ECO:0000313" key="3">
    <source>
        <dbReference type="EMBL" id="RKQ87003.1"/>
    </source>
</evidence>
<comment type="caution">
    <text evidence="3">The sequence shown here is derived from an EMBL/GenBank/DDBJ whole genome shotgun (WGS) entry which is preliminary data.</text>
</comment>
<proteinExistence type="predicted"/>
<feature type="transmembrane region" description="Helical" evidence="1">
    <location>
        <begin position="188"/>
        <end position="209"/>
    </location>
</feature>
<feature type="transmembrane region" description="Helical" evidence="1">
    <location>
        <begin position="81"/>
        <end position="105"/>
    </location>
</feature>
<organism evidence="3 4">
    <name type="scientific">Solirubrobacter pauli</name>
    <dbReference type="NCBI Taxonomy" id="166793"/>
    <lineage>
        <taxon>Bacteria</taxon>
        <taxon>Bacillati</taxon>
        <taxon>Actinomycetota</taxon>
        <taxon>Thermoleophilia</taxon>
        <taxon>Solirubrobacterales</taxon>
        <taxon>Solirubrobacteraceae</taxon>
        <taxon>Solirubrobacter</taxon>
    </lineage>
</organism>
<dbReference type="AlphaFoldDB" id="A0A660L504"/>
<feature type="transmembrane region" description="Helical" evidence="1">
    <location>
        <begin position="401"/>
        <end position="418"/>
    </location>
</feature>
<reference evidence="3 4" key="1">
    <citation type="submission" date="2018-10" db="EMBL/GenBank/DDBJ databases">
        <title>Genomic Encyclopedia of Archaeal and Bacterial Type Strains, Phase II (KMG-II): from individual species to whole genera.</title>
        <authorList>
            <person name="Goeker M."/>
        </authorList>
    </citation>
    <scope>NUCLEOTIDE SEQUENCE [LARGE SCALE GENOMIC DNA]</scope>
    <source>
        <strain evidence="3 4">DSM 14954</strain>
    </source>
</reference>
<dbReference type="Proteomes" id="UP000278962">
    <property type="component" value="Unassembled WGS sequence"/>
</dbReference>
<feature type="signal peptide" evidence="2">
    <location>
        <begin position="1"/>
        <end position="24"/>
    </location>
</feature>
<evidence type="ECO:0000256" key="2">
    <source>
        <dbReference type="SAM" id="SignalP"/>
    </source>
</evidence>